<protein>
    <recommendedName>
        <fullName evidence="4">Lipoprotein</fullName>
    </recommendedName>
</protein>
<sequence>MTGRRSFLQSGLAAALLPAARAADAAPLPTNFPAQLQEALAKSLDDPKVAASLAPVLLDVGFTWDAPSQPAAGFHTIVAYAFGNRPAAAGTTTPAPGPMNETLAKAVIEAQRKSGAATIYAQWEIASFLTGREGIGKVVAINPVVAADGSVKYLSTDGVAEAIVTMVGGDAKKLGRVCVIGHHDHSKRCVETSRAREMDAWVMDGVQLPVNYDVESDQAWTRDREIYLIHDMFAQLGQIRAALIAPLKAKS</sequence>
<feature type="chain" id="PRO_5030619046" description="Lipoprotein" evidence="1">
    <location>
        <begin position="26"/>
        <end position="251"/>
    </location>
</feature>
<name>A0A7W8E3K2_9BACT</name>
<evidence type="ECO:0000313" key="2">
    <source>
        <dbReference type="EMBL" id="MBB5057304.1"/>
    </source>
</evidence>
<evidence type="ECO:0000256" key="1">
    <source>
        <dbReference type="SAM" id="SignalP"/>
    </source>
</evidence>
<evidence type="ECO:0000313" key="3">
    <source>
        <dbReference type="Proteomes" id="UP000540989"/>
    </source>
</evidence>
<dbReference type="Proteomes" id="UP000540989">
    <property type="component" value="Unassembled WGS sequence"/>
</dbReference>
<keyword evidence="3" id="KW-1185">Reference proteome</keyword>
<feature type="signal peptide" evidence="1">
    <location>
        <begin position="1"/>
        <end position="25"/>
    </location>
</feature>
<gene>
    <name evidence="2" type="ORF">HDF16_001989</name>
</gene>
<reference evidence="2 3" key="1">
    <citation type="submission" date="2020-08" db="EMBL/GenBank/DDBJ databases">
        <title>Genomic Encyclopedia of Type Strains, Phase IV (KMG-V): Genome sequencing to study the core and pangenomes of soil and plant-associated prokaryotes.</title>
        <authorList>
            <person name="Whitman W."/>
        </authorList>
    </citation>
    <scope>NUCLEOTIDE SEQUENCE [LARGE SCALE GENOMIC DNA]</scope>
    <source>
        <strain evidence="2 3">M8UP14</strain>
    </source>
</reference>
<dbReference type="PROSITE" id="PS51318">
    <property type="entry name" value="TAT"/>
    <property type="match status" value="1"/>
</dbReference>
<evidence type="ECO:0008006" key="4">
    <source>
        <dbReference type="Google" id="ProtNLM"/>
    </source>
</evidence>
<dbReference type="RefSeq" id="WP_184215936.1">
    <property type="nucleotide sequence ID" value="NZ_JACHIP010000002.1"/>
</dbReference>
<dbReference type="InterPro" id="IPR006311">
    <property type="entry name" value="TAT_signal"/>
</dbReference>
<accession>A0A7W8E3K2</accession>
<proteinExistence type="predicted"/>
<keyword evidence="1" id="KW-0732">Signal</keyword>
<dbReference type="EMBL" id="JACHIP010000002">
    <property type="protein sequence ID" value="MBB5057304.1"/>
    <property type="molecule type" value="Genomic_DNA"/>
</dbReference>
<organism evidence="2 3">
    <name type="scientific">Granulicella aggregans</name>
    <dbReference type="NCBI Taxonomy" id="474949"/>
    <lineage>
        <taxon>Bacteria</taxon>
        <taxon>Pseudomonadati</taxon>
        <taxon>Acidobacteriota</taxon>
        <taxon>Terriglobia</taxon>
        <taxon>Terriglobales</taxon>
        <taxon>Acidobacteriaceae</taxon>
        <taxon>Granulicella</taxon>
    </lineage>
</organism>
<dbReference type="AlphaFoldDB" id="A0A7W8E3K2"/>
<comment type="caution">
    <text evidence="2">The sequence shown here is derived from an EMBL/GenBank/DDBJ whole genome shotgun (WGS) entry which is preliminary data.</text>
</comment>